<keyword evidence="4" id="KW-0489">Methyltransferase</keyword>
<evidence type="ECO:0000256" key="5">
    <source>
        <dbReference type="ARBA" id="ARBA00022679"/>
    </source>
</evidence>
<feature type="region of interest" description="Disordered" evidence="10">
    <location>
        <begin position="1"/>
        <end position="115"/>
    </location>
</feature>
<sequence length="397" mass="45206">MTYVGAGVDVLSRGEELRRHETKDAPRGASPTDSSSLSLGVDVGEEVFLAPAPHERCRSPVVISDSDSEKSVAAQPASPKRKVKRKRKPPVKLVNDDDWLNAPQWDDQKKSKRRDTGVLENVECENGEEELEVQKVIDRKLSWAQNEDTGDWYLENEFLVKWKGYPESQSTWEPESNCGNCMPEIKHYLHRTEKMTVPKHIELPFVYTTKRVVSEPTRASWGTVDHHIIEDEKDFPPQYRTEVFEPQGKGLGLRTLQKIPKDKFVMEYIGEVFLQDHALQIRQTFKRQKGIDDVQRGQKGIDDVQRGLNLPVEDGKPQYVADATRFSNAASLINHSCDPNLGAWVIEGSFPPRIAFYATRDIAVKEELCIDYVPDGQEIQRVILCRCGSKNCRGWVF</sequence>
<comment type="subcellular location">
    <subcellularLocation>
        <location evidence="2">Chromosome</location>
    </subcellularLocation>
    <subcellularLocation>
        <location evidence="1">Nucleus</location>
    </subcellularLocation>
</comment>
<dbReference type="InterPro" id="IPR001214">
    <property type="entry name" value="SET_dom"/>
</dbReference>
<dbReference type="PROSITE" id="PS00598">
    <property type="entry name" value="CHROMO_1"/>
    <property type="match status" value="1"/>
</dbReference>
<dbReference type="PROSITE" id="PS50013">
    <property type="entry name" value="CHROMO_2"/>
    <property type="match status" value="1"/>
</dbReference>
<dbReference type="SUPFAM" id="SSF82199">
    <property type="entry name" value="SET domain"/>
    <property type="match status" value="1"/>
</dbReference>
<evidence type="ECO:0000256" key="3">
    <source>
        <dbReference type="ARBA" id="ARBA00022454"/>
    </source>
</evidence>
<dbReference type="Pfam" id="PF00856">
    <property type="entry name" value="SET"/>
    <property type="match status" value="1"/>
</dbReference>
<dbReference type="GO" id="GO:0008168">
    <property type="term" value="F:methyltransferase activity"/>
    <property type="evidence" value="ECO:0007669"/>
    <property type="project" value="UniProtKB-KW"/>
</dbReference>
<dbReference type="Proteomes" id="UP001472866">
    <property type="component" value="Chromosome 12"/>
</dbReference>
<evidence type="ECO:0000313" key="14">
    <source>
        <dbReference type="EMBL" id="WZN65496.1"/>
    </source>
</evidence>
<name>A0AAX4PI34_9CHLO</name>
<dbReference type="EMBL" id="CP151512">
    <property type="protein sequence ID" value="WZN65496.1"/>
    <property type="molecule type" value="Genomic_DNA"/>
</dbReference>
<dbReference type="InterPro" id="IPR046341">
    <property type="entry name" value="SET_dom_sf"/>
</dbReference>
<keyword evidence="3" id="KW-0158">Chromosome</keyword>
<dbReference type="AlphaFoldDB" id="A0AAX4PI34"/>
<dbReference type="InterPro" id="IPR050973">
    <property type="entry name" value="H3K9_Histone-Lys_N-MTase"/>
</dbReference>
<evidence type="ECO:0000256" key="9">
    <source>
        <dbReference type="ARBA" id="ARBA00023242"/>
    </source>
</evidence>
<dbReference type="InterPro" id="IPR003616">
    <property type="entry name" value="Post-SET_dom"/>
</dbReference>
<keyword evidence="15" id="KW-1185">Reference proteome</keyword>
<dbReference type="InterPro" id="IPR023779">
    <property type="entry name" value="Chromodomain_CS"/>
</dbReference>
<dbReference type="SMART" id="SM00298">
    <property type="entry name" value="CHROMO"/>
    <property type="match status" value="1"/>
</dbReference>
<keyword evidence="9" id="KW-0539">Nucleus</keyword>
<dbReference type="GO" id="GO:0032259">
    <property type="term" value="P:methylation"/>
    <property type="evidence" value="ECO:0007669"/>
    <property type="project" value="UniProtKB-KW"/>
</dbReference>
<accession>A0AAX4PI34</accession>
<feature type="compositionally biased region" description="Basic and acidic residues" evidence="10">
    <location>
        <begin position="106"/>
        <end position="115"/>
    </location>
</feature>
<dbReference type="PROSITE" id="PS50280">
    <property type="entry name" value="SET"/>
    <property type="match status" value="1"/>
</dbReference>
<keyword evidence="5" id="KW-0808">Transferase</keyword>
<proteinExistence type="predicted"/>
<dbReference type="InterPro" id="IPR016197">
    <property type="entry name" value="Chromo-like_dom_sf"/>
</dbReference>
<dbReference type="SMART" id="SM00317">
    <property type="entry name" value="SET"/>
    <property type="match status" value="1"/>
</dbReference>
<feature type="domain" description="SET" evidence="12">
    <location>
        <begin position="236"/>
        <end position="373"/>
    </location>
</feature>
<evidence type="ECO:0000256" key="4">
    <source>
        <dbReference type="ARBA" id="ARBA00022603"/>
    </source>
</evidence>
<organism evidence="14 15">
    <name type="scientific">Chloropicon roscoffensis</name>
    <dbReference type="NCBI Taxonomy" id="1461544"/>
    <lineage>
        <taxon>Eukaryota</taxon>
        <taxon>Viridiplantae</taxon>
        <taxon>Chlorophyta</taxon>
        <taxon>Chloropicophyceae</taxon>
        <taxon>Chloropicales</taxon>
        <taxon>Chloropicaceae</taxon>
        <taxon>Chloropicon</taxon>
    </lineage>
</organism>
<evidence type="ECO:0000256" key="8">
    <source>
        <dbReference type="ARBA" id="ARBA00022833"/>
    </source>
</evidence>
<dbReference type="Gene3D" id="2.40.50.40">
    <property type="match status" value="1"/>
</dbReference>
<evidence type="ECO:0000256" key="7">
    <source>
        <dbReference type="ARBA" id="ARBA00022723"/>
    </source>
</evidence>
<keyword evidence="7" id="KW-0479">Metal-binding</keyword>
<feature type="domain" description="Post-SET" evidence="13">
    <location>
        <begin position="381"/>
        <end position="397"/>
    </location>
</feature>
<reference evidence="14 15" key="1">
    <citation type="submission" date="2024-03" db="EMBL/GenBank/DDBJ databases">
        <title>Complete genome sequence of the green alga Chloropicon roscoffensis RCC1871.</title>
        <authorList>
            <person name="Lemieux C."/>
            <person name="Pombert J.-F."/>
            <person name="Otis C."/>
            <person name="Turmel M."/>
        </authorList>
    </citation>
    <scope>NUCLEOTIDE SEQUENCE [LARGE SCALE GENOMIC DNA]</scope>
    <source>
        <strain evidence="14 15">RCC1871</strain>
    </source>
</reference>
<dbReference type="PROSITE" id="PS50868">
    <property type="entry name" value="POST_SET"/>
    <property type="match status" value="1"/>
</dbReference>
<dbReference type="InterPro" id="IPR000953">
    <property type="entry name" value="Chromo/chromo_shadow_dom"/>
</dbReference>
<feature type="domain" description="Chromo" evidence="11">
    <location>
        <begin position="131"/>
        <end position="200"/>
    </location>
</feature>
<dbReference type="PANTHER" id="PTHR46223">
    <property type="entry name" value="HISTONE-LYSINE N-METHYLTRANSFERASE SUV39H"/>
    <property type="match status" value="1"/>
</dbReference>
<evidence type="ECO:0000256" key="2">
    <source>
        <dbReference type="ARBA" id="ARBA00004286"/>
    </source>
</evidence>
<evidence type="ECO:0000313" key="15">
    <source>
        <dbReference type="Proteomes" id="UP001472866"/>
    </source>
</evidence>
<feature type="compositionally biased region" description="Basic residues" evidence="10">
    <location>
        <begin position="79"/>
        <end position="90"/>
    </location>
</feature>
<dbReference type="SUPFAM" id="SSF54160">
    <property type="entry name" value="Chromo domain-like"/>
    <property type="match status" value="1"/>
</dbReference>
<dbReference type="CDD" id="cd00024">
    <property type="entry name" value="CD_CSD"/>
    <property type="match status" value="1"/>
</dbReference>
<dbReference type="PANTHER" id="PTHR46223:SF3">
    <property type="entry name" value="HISTONE-LYSINE N-METHYLTRANSFERASE SET-23"/>
    <property type="match status" value="1"/>
</dbReference>
<dbReference type="GO" id="GO:0005694">
    <property type="term" value="C:chromosome"/>
    <property type="evidence" value="ECO:0007669"/>
    <property type="project" value="UniProtKB-SubCell"/>
</dbReference>
<keyword evidence="6" id="KW-0949">S-adenosyl-L-methionine</keyword>
<dbReference type="Gene3D" id="2.170.270.10">
    <property type="entry name" value="SET domain"/>
    <property type="match status" value="1"/>
</dbReference>
<dbReference type="Pfam" id="PF00385">
    <property type="entry name" value="Chromo"/>
    <property type="match status" value="1"/>
</dbReference>
<dbReference type="GO" id="GO:0046872">
    <property type="term" value="F:metal ion binding"/>
    <property type="evidence" value="ECO:0007669"/>
    <property type="project" value="UniProtKB-KW"/>
</dbReference>
<evidence type="ECO:0000256" key="1">
    <source>
        <dbReference type="ARBA" id="ARBA00004123"/>
    </source>
</evidence>
<gene>
    <name evidence="14" type="ORF">HKI87_12g70550</name>
</gene>
<feature type="compositionally biased region" description="Basic and acidic residues" evidence="10">
    <location>
        <begin position="12"/>
        <end position="26"/>
    </location>
</feature>
<evidence type="ECO:0000259" key="13">
    <source>
        <dbReference type="PROSITE" id="PS50868"/>
    </source>
</evidence>
<evidence type="ECO:0000256" key="6">
    <source>
        <dbReference type="ARBA" id="ARBA00022691"/>
    </source>
</evidence>
<evidence type="ECO:0000259" key="11">
    <source>
        <dbReference type="PROSITE" id="PS50013"/>
    </source>
</evidence>
<evidence type="ECO:0000259" key="12">
    <source>
        <dbReference type="PROSITE" id="PS50280"/>
    </source>
</evidence>
<keyword evidence="8" id="KW-0862">Zinc</keyword>
<dbReference type="InterPro" id="IPR023780">
    <property type="entry name" value="Chromo_domain"/>
</dbReference>
<protein>
    <submittedName>
        <fullName evidence="14">Histone-lysine N-methyltransferase</fullName>
    </submittedName>
</protein>
<evidence type="ECO:0000256" key="10">
    <source>
        <dbReference type="SAM" id="MobiDB-lite"/>
    </source>
</evidence>
<dbReference type="GO" id="GO:0005634">
    <property type="term" value="C:nucleus"/>
    <property type="evidence" value="ECO:0007669"/>
    <property type="project" value="UniProtKB-SubCell"/>
</dbReference>